<feature type="region of interest" description="Disordered" evidence="1">
    <location>
        <begin position="216"/>
        <end position="273"/>
    </location>
</feature>
<gene>
    <name evidence="2" type="ORF">AAW51_2524</name>
</gene>
<organism evidence="2 3">
    <name type="scientific">Caldimonas brevitalea</name>
    <dbReference type="NCBI Taxonomy" id="413882"/>
    <lineage>
        <taxon>Bacteria</taxon>
        <taxon>Pseudomonadati</taxon>
        <taxon>Pseudomonadota</taxon>
        <taxon>Betaproteobacteria</taxon>
        <taxon>Burkholderiales</taxon>
        <taxon>Sphaerotilaceae</taxon>
        <taxon>Caldimonas</taxon>
    </lineage>
</organism>
<keyword evidence="3" id="KW-1185">Reference proteome</keyword>
<dbReference type="EMBL" id="CP011371">
    <property type="protein sequence ID" value="AKJ29215.1"/>
    <property type="molecule type" value="Genomic_DNA"/>
</dbReference>
<evidence type="ECO:0000313" key="3">
    <source>
        <dbReference type="Proteomes" id="UP000035352"/>
    </source>
</evidence>
<evidence type="ECO:0000256" key="1">
    <source>
        <dbReference type="SAM" id="MobiDB-lite"/>
    </source>
</evidence>
<dbReference type="Proteomes" id="UP000035352">
    <property type="component" value="Chromosome"/>
</dbReference>
<dbReference type="AlphaFoldDB" id="A0A0G3BRQ1"/>
<accession>A0A0G3BRQ1</accession>
<feature type="compositionally biased region" description="Polar residues" evidence="1">
    <location>
        <begin position="243"/>
        <end position="253"/>
    </location>
</feature>
<sequence>MRTLHTGQESIQITKRLLPYGSGNQELDVLRTQGEAARRSAAVHALKGHYTQQDMSHIRNKTDVTPEEQALLEIKNSARLAVSFGAGNCGEQADVALAVLSNMPRDVPIHKVQFEFMDHALLIAGDLNSKKNQVVIDPWPTHATSHMMRDGLADGLPYKRLYTLNPADPSLFSQAQLEAFRQQGVPPARVDEHNQGRPVGSELVQSLLDSNTVHCQPHSLKNPGLTYESAGQDGEVKKKSHEVPQSQHQQYQASMAAGATRKPALMRPEDDDA</sequence>
<evidence type="ECO:0000313" key="2">
    <source>
        <dbReference type="EMBL" id="AKJ29215.1"/>
    </source>
</evidence>
<proteinExistence type="predicted"/>
<dbReference type="KEGG" id="pbh:AAW51_2524"/>
<reference evidence="2 3" key="1">
    <citation type="submission" date="2015-05" db="EMBL/GenBank/DDBJ databases">
        <authorList>
            <person name="Tang B."/>
            <person name="Yu Y."/>
        </authorList>
    </citation>
    <scope>NUCLEOTIDE SEQUENCE [LARGE SCALE GENOMIC DNA]</scope>
    <source>
        <strain evidence="2 3">DSM 7029</strain>
    </source>
</reference>
<protein>
    <submittedName>
        <fullName evidence="2">Uncharacterized protein</fullName>
    </submittedName>
</protein>
<name>A0A0G3BRQ1_9BURK</name>